<evidence type="ECO:0000313" key="2">
    <source>
        <dbReference type="Proteomes" id="UP000765509"/>
    </source>
</evidence>
<keyword evidence="2" id="KW-1185">Reference proteome</keyword>
<gene>
    <name evidence="1" type="ORF">O181_004239</name>
</gene>
<sequence length="181" mass="20843">MLMRHSPPARKTISQARTKALLTSTPRAPVDGTPAVPQLRAQLDRRLIMEVEAPSRKEGRGQEDQIHFQEHLIPGTIRGKMRRIILKERRLKPQSQFLLILRILQSQVIIRRLLGFRKGTRPILPSLRGTKGLWVLEKKEYLRRACAPIMVESVVLRLVSEDLKERLPSKQADFPAREIPD</sequence>
<organism evidence="1 2">
    <name type="scientific">Austropuccinia psidii MF-1</name>
    <dbReference type="NCBI Taxonomy" id="1389203"/>
    <lineage>
        <taxon>Eukaryota</taxon>
        <taxon>Fungi</taxon>
        <taxon>Dikarya</taxon>
        <taxon>Basidiomycota</taxon>
        <taxon>Pucciniomycotina</taxon>
        <taxon>Pucciniomycetes</taxon>
        <taxon>Pucciniales</taxon>
        <taxon>Sphaerophragmiaceae</taxon>
        <taxon>Austropuccinia</taxon>
    </lineage>
</organism>
<protein>
    <submittedName>
        <fullName evidence="1">Uncharacterized protein</fullName>
    </submittedName>
</protein>
<comment type="caution">
    <text evidence="1">The sequence shown here is derived from an EMBL/GenBank/DDBJ whole genome shotgun (WGS) entry which is preliminary data.</text>
</comment>
<dbReference type="Proteomes" id="UP000765509">
    <property type="component" value="Unassembled WGS sequence"/>
</dbReference>
<proteinExistence type="predicted"/>
<dbReference type="AlphaFoldDB" id="A0A9Q3BFU5"/>
<dbReference type="EMBL" id="AVOT02000801">
    <property type="protein sequence ID" value="MBW0464524.1"/>
    <property type="molecule type" value="Genomic_DNA"/>
</dbReference>
<accession>A0A9Q3BFU5</accession>
<evidence type="ECO:0000313" key="1">
    <source>
        <dbReference type="EMBL" id="MBW0464524.1"/>
    </source>
</evidence>
<name>A0A9Q3BFU5_9BASI</name>
<reference evidence="1" key="1">
    <citation type="submission" date="2021-03" db="EMBL/GenBank/DDBJ databases">
        <title>Draft genome sequence of rust myrtle Austropuccinia psidii MF-1, a brazilian biotype.</title>
        <authorList>
            <person name="Quecine M.C."/>
            <person name="Pachon D.M.R."/>
            <person name="Bonatelli M.L."/>
            <person name="Correr F.H."/>
            <person name="Franceschini L.M."/>
            <person name="Leite T.F."/>
            <person name="Margarido G.R.A."/>
            <person name="Almeida C.A."/>
            <person name="Ferrarezi J.A."/>
            <person name="Labate C.A."/>
        </authorList>
    </citation>
    <scope>NUCLEOTIDE SEQUENCE</scope>
    <source>
        <strain evidence="1">MF-1</strain>
    </source>
</reference>